<dbReference type="InterPro" id="IPR001867">
    <property type="entry name" value="OmpR/PhoB-type_DNA-bd"/>
</dbReference>
<dbReference type="HOGENOM" id="CLU_000445_30_4_11"/>
<evidence type="ECO:0000259" key="9">
    <source>
        <dbReference type="PROSITE" id="PS51755"/>
    </source>
</evidence>
<evidence type="ECO:0000313" key="11">
    <source>
        <dbReference type="Proteomes" id="UP000002026"/>
    </source>
</evidence>
<sequence>MNANPNSASRPKILVVDDDQGITTLVAEVLASAGMDAAACHSGYDALDVFAKEPFDLVLIDIMMPGMDGFELCANLRQVTDAPIVFLTAKDGESDLVVGLSLGADDYIVKPFRPRELVARIRARLRTPSAGAFEPSDVVVTRDFDINRRTHEAMLHGCRLDLTPKEFAVLLHLAERAGEPVSARDLYERAWGETYDASAGNTVMVHIRHLRKKCADVDSSQTFIDTVWGVGYRLHGPQRSTA</sequence>
<dbReference type="InterPro" id="IPR036388">
    <property type="entry name" value="WH-like_DNA-bd_sf"/>
</dbReference>
<keyword evidence="5" id="KW-0804">Transcription</keyword>
<evidence type="ECO:0000256" key="5">
    <source>
        <dbReference type="ARBA" id="ARBA00023163"/>
    </source>
</evidence>
<dbReference type="PANTHER" id="PTHR48111">
    <property type="entry name" value="REGULATOR OF RPOS"/>
    <property type="match status" value="1"/>
</dbReference>
<name>C7N3P1_SLAHD</name>
<dbReference type="eggNOG" id="COG0745">
    <property type="taxonomic scope" value="Bacteria"/>
</dbReference>
<dbReference type="InterPro" id="IPR011006">
    <property type="entry name" value="CheY-like_superfamily"/>
</dbReference>
<organism evidence="10 11">
    <name type="scientific">Slackia heliotrinireducens (strain ATCC 29202 / DSM 20476 / NCTC 11029 / RHS 1)</name>
    <name type="common">Peptococcus heliotrinreducens</name>
    <dbReference type="NCBI Taxonomy" id="471855"/>
    <lineage>
        <taxon>Bacteria</taxon>
        <taxon>Bacillati</taxon>
        <taxon>Actinomycetota</taxon>
        <taxon>Coriobacteriia</taxon>
        <taxon>Eggerthellales</taxon>
        <taxon>Eggerthellaceae</taxon>
        <taxon>Slackia</taxon>
    </lineage>
</organism>
<dbReference type="SUPFAM" id="SSF52172">
    <property type="entry name" value="CheY-like"/>
    <property type="match status" value="1"/>
</dbReference>
<evidence type="ECO:0000259" key="8">
    <source>
        <dbReference type="PROSITE" id="PS50110"/>
    </source>
</evidence>
<keyword evidence="3" id="KW-0805">Transcription regulation</keyword>
<gene>
    <name evidence="10" type="ordered locus">Shel_05730</name>
</gene>
<dbReference type="RefSeq" id="WP_012797737.1">
    <property type="nucleotide sequence ID" value="NC_013165.1"/>
</dbReference>
<dbReference type="GO" id="GO:0000156">
    <property type="term" value="F:phosphorelay response regulator activity"/>
    <property type="evidence" value="ECO:0007669"/>
    <property type="project" value="TreeGrafter"/>
</dbReference>
<feature type="domain" description="OmpR/PhoB-type" evidence="9">
    <location>
        <begin position="136"/>
        <end position="236"/>
    </location>
</feature>
<dbReference type="PROSITE" id="PS51755">
    <property type="entry name" value="OMPR_PHOB"/>
    <property type="match status" value="1"/>
</dbReference>
<feature type="modified residue" description="4-aspartylphosphate" evidence="6">
    <location>
        <position position="61"/>
    </location>
</feature>
<dbReference type="InterPro" id="IPR001789">
    <property type="entry name" value="Sig_transdc_resp-reg_receiver"/>
</dbReference>
<dbReference type="SMART" id="SM00448">
    <property type="entry name" value="REC"/>
    <property type="match status" value="1"/>
</dbReference>
<protein>
    <submittedName>
        <fullName evidence="10">Response regulator with CheY-like receiver domain and winged-helix DNA-binding domain</fullName>
    </submittedName>
</protein>
<dbReference type="InterPro" id="IPR039420">
    <property type="entry name" value="WalR-like"/>
</dbReference>
<dbReference type="AlphaFoldDB" id="C7N3P1"/>
<dbReference type="CDD" id="cd00383">
    <property type="entry name" value="trans_reg_C"/>
    <property type="match status" value="1"/>
</dbReference>
<dbReference type="Gene3D" id="3.40.50.2300">
    <property type="match status" value="1"/>
</dbReference>
<dbReference type="GO" id="GO:0000976">
    <property type="term" value="F:transcription cis-regulatory region binding"/>
    <property type="evidence" value="ECO:0007669"/>
    <property type="project" value="TreeGrafter"/>
</dbReference>
<keyword evidence="11" id="KW-1185">Reference proteome</keyword>
<dbReference type="EMBL" id="CP001684">
    <property type="protein sequence ID" value="ACV21632.1"/>
    <property type="molecule type" value="Genomic_DNA"/>
</dbReference>
<dbReference type="InterPro" id="IPR016032">
    <property type="entry name" value="Sig_transdc_resp-reg_C-effctor"/>
</dbReference>
<keyword evidence="4 7" id="KW-0238">DNA-binding</keyword>
<dbReference type="PANTHER" id="PTHR48111:SF2">
    <property type="entry name" value="RESPONSE REGULATOR SAER"/>
    <property type="match status" value="1"/>
</dbReference>
<dbReference type="STRING" id="471855.Shel_05730"/>
<dbReference type="Proteomes" id="UP000002026">
    <property type="component" value="Chromosome"/>
</dbReference>
<evidence type="ECO:0000256" key="4">
    <source>
        <dbReference type="ARBA" id="ARBA00023125"/>
    </source>
</evidence>
<dbReference type="Gene3D" id="6.10.250.690">
    <property type="match status" value="1"/>
</dbReference>
<dbReference type="Pfam" id="PF00072">
    <property type="entry name" value="Response_reg"/>
    <property type="match status" value="1"/>
</dbReference>
<evidence type="ECO:0000256" key="2">
    <source>
        <dbReference type="ARBA" id="ARBA00023012"/>
    </source>
</evidence>
<evidence type="ECO:0000256" key="1">
    <source>
        <dbReference type="ARBA" id="ARBA00022553"/>
    </source>
</evidence>
<dbReference type="PROSITE" id="PS50110">
    <property type="entry name" value="RESPONSE_REGULATORY"/>
    <property type="match status" value="1"/>
</dbReference>
<evidence type="ECO:0000256" key="6">
    <source>
        <dbReference type="PROSITE-ProRule" id="PRU00169"/>
    </source>
</evidence>
<dbReference type="SMART" id="SM00862">
    <property type="entry name" value="Trans_reg_C"/>
    <property type="match status" value="1"/>
</dbReference>
<keyword evidence="1 6" id="KW-0597">Phosphoprotein</keyword>
<dbReference type="Gene3D" id="1.10.10.10">
    <property type="entry name" value="Winged helix-like DNA-binding domain superfamily/Winged helix DNA-binding domain"/>
    <property type="match status" value="1"/>
</dbReference>
<proteinExistence type="predicted"/>
<accession>C7N3P1</accession>
<dbReference type="GO" id="GO:0005829">
    <property type="term" value="C:cytosol"/>
    <property type="evidence" value="ECO:0007669"/>
    <property type="project" value="TreeGrafter"/>
</dbReference>
<evidence type="ECO:0000256" key="7">
    <source>
        <dbReference type="PROSITE-ProRule" id="PRU01091"/>
    </source>
</evidence>
<evidence type="ECO:0000256" key="3">
    <source>
        <dbReference type="ARBA" id="ARBA00023015"/>
    </source>
</evidence>
<reference evidence="10 11" key="1">
    <citation type="journal article" date="2009" name="Stand. Genomic Sci.">
        <title>Complete genome sequence of Slackia heliotrinireducens type strain (RHS 1).</title>
        <authorList>
            <person name="Pukall R."/>
            <person name="Lapidus A."/>
            <person name="Nolan M."/>
            <person name="Copeland A."/>
            <person name="Glavina Del Rio T."/>
            <person name="Lucas S."/>
            <person name="Chen F."/>
            <person name="Tice H."/>
            <person name="Cheng J.F."/>
            <person name="Chertkov O."/>
            <person name="Bruce D."/>
            <person name="Goodwin L."/>
            <person name="Kuske C."/>
            <person name="Brettin T."/>
            <person name="Detter J.C."/>
            <person name="Han C."/>
            <person name="Pitluck S."/>
            <person name="Pati A."/>
            <person name="Mavrommatis K."/>
            <person name="Ivanova N."/>
            <person name="Ovchinnikova G."/>
            <person name="Chen A."/>
            <person name="Palaniappan K."/>
            <person name="Schneider S."/>
            <person name="Rohde M."/>
            <person name="Chain P."/>
            <person name="D'haeseleer P."/>
            <person name="Goker M."/>
            <person name="Bristow J."/>
            <person name="Eisen J.A."/>
            <person name="Markowitz V."/>
            <person name="Kyrpides N.C."/>
            <person name="Klenk H.P."/>
            <person name="Hugenholtz P."/>
        </authorList>
    </citation>
    <scope>NUCLEOTIDE SEQUENCE [LARGE SCALE GENOMIC DNA]</scope>
    <source>
        <strain evidence="11">ATCC 29202 / DSM 20476 / NCTC 11029 / RHS 1</strain>
    </source>
</reference>
<dbReference type="GO" id="GO:0032993">
    <property type="term" value="C:protein-DNA complex"/>
    <property type="evidence" value="ECO:0007669"/>
    <property type="project" value="TreeGrafter"/>
</dbReference>
<dbReference type="FunFam" id="3.40.50.2300:FF:000001">
    <property type="entry name" value="DNA-binding response regulator PhoB"/>
    <property type="match status" value="1"/>
</dbReference>
<feature type="DNA-binding region" description="OmpR/PhoB-type" evidence="7">
    <location>
        <begin position="136"/>
        <end position="236"/>
    </location>
</feature>
<dbReference type="GO" id="GO:0006355">
    <property type="term" value="P:regulation of DNA-templated transcription"/>
    <property type="evidence" value="ECO:0007669"/>
    <property type="project" value="InterPro"/>
</dbReference>
<dbReference type="SUPFAM" id="SSF46894">
    <property type="entry name" value="C-terminal effector domain of the bipartite response regulators"/>
    <property type="match status" value="1"/>
</dbReference>
<feature type="domain" description="Response regulatory" evidence="8">
    <location>
        <begin position="12"/>
        <end position="125"/>
    </location>
</feature>
<dbReference type="Pfam" id="PF00486">
    <property type="entry name" value="Trans_reg_C"/>
    <property type="match status" value="1"/>
</dbReference>
<keyword evidence="2" id="KW-0902">Two-component regulatory system</keyword>
<evidence type="ECO:0000313" key="10">
    <source>
        <dbReference type="EMBL" id="ACV21632.1"/>
    </source>
</evidence>
<dbReference type="KEGG" id="shi:Shel_05730"/>